<keyword evidence="4" id="KW-0645">Protease</keyword>
<dbReference type="Gene3D" id="3.40.50.1820">
    <property type="entry name" value="alpha/beta hydrolase"/>
    <property type="match status" value="1"/>
</dbReference>
<dbReference type="InterPro" id="IPR002471">
    <property type="entry name" value="Pept_S9_AS"/>
</dbReference>
<accession>A0ABP5KII1</accession>
<feature type="domain" description="Peptidase S9 prolyl oligopeptidase catalytic" evidence="8">
    <location>
        <begin position="483"/>
        <end position="688"/>
    </location>
</feature>
<dbReference type="RefSeq" id="WP_344460854.1">
    <property type="nucleotide sequence ID" value="NZ_BAAANT010000003.1"/>
</dbReference>
<feature type="compositionally biased region" description="Basic and acidic residues" evidence="7">
    <location>
        <begin position="8"/>
        <end position="21"/>
    </location>
</feature>
<feature type="domain" description="Peptidase S9A N-terminal" evidence="9">
    <location>
        <begin position="8"/>
        <end position="418"/>
    </location>
</feature>
<feature type="region of interest" description="Disordered" evidence="7">
    <location>
        <begin position="1"/>
        <end position="21"/>
    </location>
</feature>
<protein>
    <recommendedName>
        <fullName evidence="3">prolyl oligopeptidase</fullName>
        <ecNumber evidence="3">3.4.21.26</ecNumber>
    </recommendedName>
</protein>
<dbReference type="EC" id="3.4.21.26" evidence="3"/>
<sequence>MTSLPRYPEAERQPLTEEIHGHPVADPYRWLEDAADPRTVAWSAAQDGLFAAARDGWPGRERLAGRLAELSGSGGAGRPVPRGGRLFFTRRRPGQDQPVLFVAEGGVERVLLDPLRLDPAGATVLDSWTPSLEGRLLAYQVSAGGTEQSVLRVLDVASGEVVDGPVDRIRRTPVAWLPGGSQFYYVRRLPGEELYHRRVYLHELGTAPEQDTLVFGEGRDKTQFYGLDLSPDGRWLTVTATAGSAPRTDLWLADLELSGPERPLLRPVQHGLEARTALTVLAGTGPGGTVHLQTDRDARRGRIAVSTPDGLADGHWPDLVPEDPEAVLEDFVVLDGPDLAEPLALVTRSRHAVSEITVHRLADGEQLGTVPLPGAGMTGRLSTDPNGGSQAWFGFTDPATVSEVHRFDALTGRTELWARPEGVAAGTGVKSCQITYRSQDGTLVRMFLVSPTGTPDRPRPTVLNGYGGFGVSATAAHNPQAIAWAEAGGVYATACIRGGREEGEDWHRDGMLDRKQNVFDDFAAAADWLVAEGWTTHGQLGIMGGSNGGLLVGAALTQHPEKYAAAVCMAPLLDMVRYELSGMGPSWRPEYGGAADPAHFANLLGYSPYHRVRDGVRYPSVLFAVFEGDTRVDPLHARKMCAALQHASDGDGPVLLRLEHGVGHGARPVSRTVALTADALAFLADALGLEIR</sequence>
<name>A0ABP5KII1_9ACTN</name>
<dbReference type="InterPro" id="IPR029058">
    <property type="entry name" value="AB_hydrolase_fold"/>
</dbReference>
<evidence type="ECO:0000313" key="11">
    <source>
        <dbReference type="Proteomes" id="UP001422759"/>
    </source>
</evidence>
<dbReference type="SUPFAM" id="SSF50993">
    <property type="entry name" value="Peptidase/esterase 'gauge' domain"/>
    <property type="match status" value="1"/>
</dbReference>
<dbReference type="Pfam" id="PF02897">
    <property type="entry name" value="Peptidase_S9_N"/>
    <property type="match status" value="1"/>
</dbReference>
<evidence type="ECO:0000256" key="6">
    <source>
        <dbReference type="ARBA" id="ARBA00022825"/>
    </source>
</evidence>
<evidence type="ECO:0000256" key="3">
    <source>
        <dbReference type="ARBA" id="ARBA00011897"/>
    </source>
</evidence>
<dbReference type="Proteomes" id="UP001422759">
    <property type="component" value="Unassembled WGS sequence"/>
</dbReference>
<dbReference type="EMBL" id="BAAANT010000003">
    <property type="protein sequence ID" value="GAA2132990.1"/>
    <property type="molecule type" value="Genomic_DNA"/>
</dbReference>
<keyword evidence="6" id="KW-0720">Serine protease</keyword>
<dbReference type="PANTHER" id="PTHR42881:SF2">
    <property type="entry name" value="PROLYL ENDOPEPTIDASE"/>
    <property type="match status" value="1"/>
</dbReference>
<comment type="caution">
    <text evidence="10">The sequence shown here is derived from an EMBL/GenBank/DDBJ whole genome shotgun (WGS) entry which is preliminary data.</text>
</comment>
<evidence type="ECO:0000313" key="10">
    <source>
        <dbReference type="EMBL" id="GAA2132990.1"/>
    </source>
</evidence>
<comment type="similarity">
    <text evidence="2">Belongs to the peptidase S9A family.</text>
</comment>
<evidence type="ECO:0000259" key="8">
    <source>
        <dbReference type="Pfam" id="PF00326"/>
    </source>
</evidence>
<dbReference type="InterPro" id="IPR002470">
    <property type="entry name" value="Peptidase_S9A"/>
</dbReference>
<dbReference type="InterPro" id="IPR051167">
    <property type="entry name" value="Prolyl_oligopep/macrocyclase"/>
</dbReference>
<dbReference type="PANTHER" id="PTHR42881">
    <property type="entry name" value="PROLYL ENDOPEPTIDASE"/>
    <property type="match status" value="1"/>
</dbReference>
<reference evidence="11" key="1">
    <citation type="journal article" date="2019" name="Int. J. Syst. Evol. Microbiol.">
        <title>The Global Catalogue of Microorganisms (GCM) 10K type strain sequencing project: providing services to taxonomists for standard genome sequencing and annotation.</title>
        <authorList>
            <consortium name="The Broad Institute Genomics Platform"/>
            <consortium name="The Broad Institute Genome Sequencing Center for Infectious Disease"/>
            <person name="Wu L."/>
            <person name="Ma J."/>
        </authorList>
    </citation>
    <scope>NUCLEOTIDE SEQUENCE [LARGE SCALE GENOMIC DNA]</scope>
    <source>
        <strain evidence="11">JCM 14560</strain>
    </source>
</reference>
<evidence type="ECO:0000256" key="4">
    <source>
        <dbReference type="ARBA" id="ARBA00022670"/>
    </source>
</evidence>
<evidence type="ECO:0000256" key="5">
    <source>
        <dbReference type="ARBA" id="ARBA00022801"/>
    </source>
</evidence>
<comment type="catalytic activity">
    <reaction evidence="1">
        <text>Hydrolysis of Pro-|-Xaa &gt;&gt; Ala-|-Xaa in oligopeptides.</text>
        <dbReference type="EC" id="3.4.21.26"/>
    </reaction>
</comment>
<evidence type="ECO:0000256" key="2">
    <source>
        <dbReference type="ARBA" id="ARBA00005228"/>
    </source>
</evidence>
<dbReference type="PROSITE" id="PS00708">
    <property type="entry name" value="PRO_ENDOPEP_SER"/>
    <property type="match status" value="1"/>
</dbReference>
<dbReference type="SUPFAM" id="SSF53474">
    <property type="entry name" value="alpha/beta-Hydrolases"/>
    <property type="match status" value="1"/>
</dbReference>
<evidence type="ECO:0000256" key="7">
    <source>
        <dbReference type="SAM" id="MobiDB-lite"/>
    </source>
</evidence>
<dbReference type="PRINTS" id="PR00862">
    <property type="entry name" value="PROLIGOPTASE"/>
</dbReference>
<dbReference type="InterPro" id="IPR001375">
    <property type="entry name" value="Peptidase_S9_cat"/>
</dbReference>
<evidence type="ECO:0000256" key="1">
    <source>
        <dbReference type="ARBA" id="ARBA00001070"/>
    </source>
</evidence>
<evidence type="ECO:0000259" key="9">
    <source>
        <dbReference type="Pfam" id="PF02897"/>
    </source>
</evidence>
<dbReference type="Gene3D" id="2.130.10.120">
    <property type="entry name" value="Prolyl oligopeptidase, N-terminal domain"/>
    <property type="match status" value="1"/>
</dbReference>
<dbReference type="InterPro" id="IPR023302">
    <property type="entry name" value="Pept_S9A_N"/>
</dbReference>
<organism evidence="10 11">
    <name type="scientific">Kitasatospora kazusensis</name>
    <dbReference type="NCBI Taxonomy" id="407974"/>
    <lineage>
        <taxon>Bacteria</taxon>
        <taxon>Bacillati</taxon>
        <taxon>Actinomycetota</taxon>
        <taxon>Actinomycetes</taxon>
        <taxon>Kitasatosporales</taxon>
        <taxon>Streptomycetaceae</taxon>
        <taxon>Kitasatospora</taxon>
    </lineage>
</organism>
<gene>
    <name evidence="10" type="ORF">GCM10009760_08650</name>
</gene>
<keyword evidence="5" id="KW-0378">Hydrolase</keyword>
<proteinExistence type="inferred from homology"/>
<dbReference type="Pfam" id="PF00326">
    <property type="entry name" value="Peptidase_S9"/>
    <property type="match status" value="1"/>
</dbReference>
<keyword evidence="11" id="KW-1185">Reference proteome</keyword>